<sequence>MKQDELMVSLLQAIYGQLKTNYNQQEAHKEQVQELCQLLRIYLERGADRQGELPRWYSKDEAMRYLRIEKSTYYRWIAEGKLKPRDNGGQDCFLEEDLVPVREKRKYRERG</sequence>
<name>A0ABP9ACD1_9SPHI</name>
<feature type="domain" description="Helix-turn-helix" evidence="1">
    <location>
        <begin position="56"/>
        <end position="98"/>
    </location>
</feature>
<dbReference type="Proteomes" id="UP001501411">
    <property type="component" value="Unassembled WGS sequence"/>
</dbReference>
<dbReference type="Pfam" id="PF12728">
    <property type="entry name" value="HTH_17"/>
    <property type="match status" value="1"/>
</dbReference>
<reference evidence="3" key="1">
    <citation type="journal article" date="2019" name="Int. J. Syst. Evol. Microbiol.">
        <title>The Global Catalogue of Microorganisms (GCM) 10K type strain sequencing project: providing services to taxonomists for standard genome sequencing and annotation.</title>
        <authorList>
            <consortium name="The Broad Institute Genomics Platform"/>
            <consortium name="The Broad Institute Genome Sequencing Center for Infectious Disease"/>
            <person name="Wu L."/>
            <person name="Ma J."/>
        </authorList>
    </citation>
    <scope>NUCLEOTIDE SEQUENCE [LARGE SCALE GENOMIC DNA]</scope>
    <source>
        <strain evidence="3">JCM 18200</strain>
    </source>
</reference>
<dbReference type="InterPro" id="IPR041657">
    <property type="entry name" value="HTH_17"/>
</dbReference>
<keyword evidence="3" id="KW-1185">Reference proteome</keyword>
<accession>A0ABP9ACD1</accession>
<evidence type="ECO:0000259" key="1">
    <source>
        <dbReference type="Pfam" id="PF12728"/>
    </source>
</evidence>
<dbReference type="EMBL" id="BAABIQ010000001">
    <property type="protein sequence ID" value="GAA4778410.1"/>
    <property type="molecule type" value="Genomic_DNA"/>
</dbReference>
<organism evidence="2 3">
    <name type="scientific">Olivibacter ginsenosidimutans</name>
    <dbReference type="NCBI Taxonomy" id="1176537"/>
    <lineage>
        <taxon>Bacteria</taxon>
        <taxon>Pseudomonadati</taxon>
        <taxon>Bacteroidota</taxon>
        <taxon>Sphingobacteriia</taxon>
        <taxon>Sphingobacteriales</taxon>
        <taxon>Sphingobacteriaceae</taxon>
        <taxon>Olivibacter</taxon>
    </lineage>
</organism>
<evidence type="ECO:0000313" key="2">
    <source>
        <dbReference type="EMBL" id="GAA4778410.1"/>
    </source>
</evidence>
<protein>
    <recommendedName>
        <fullName evidence="1">Helix-turn-helix domain-containing protein</fullName>
    </recommendedName>
</protein>
<comment type="caution">
    <text evidence="2">The sequence shown here is derived from an EMBL/GenBank/DDBJ whole genome shotgun (WGS) entry which is preliminary data.</text>
</comment>
<proteinExistence type="predicted"/>
<evidence type="ECO:0000313" key="3">
    <source>
        <dbReference type="Proteomes" id="UP001501411"/>
    </source>
</evidence>
<gene>
    <name evidence="2" type="ORF">GCM10023231_01210</name>
</gene>